<dbReference type="EMBL" id="QSBI01000051">
    <property type="protein sequence ID" value="RGX05648.1"/>
    <property type="molecule type" value="Genomic_DNA"/>
</dbReference>
<dbReference type="Proteomes" id="UP000286031">
    <property type="component" value="Unassembled WGS sequence"/>
</dbReference>
<accession>A0A413EFX3</accession>
<protein>
    <submittedName>
        <fullName evidence="2">AbrB family transcriptional regulator</fullName>
    </submittedName>
</protein>
<dbReference type="AlphaFoldDB" id="A0A413EFX3"/>
<feature type="region of interest" description="Disordered" evidence="1">
    <location>
        <begin position="1"/>
        <end position="29"/>
    </location>
</feature>
<organism evidence="2 3">
    <name type="scientific">Bacteroides ovatus</name>
    <dbReference type="NCBI Taxonomy" id="28116"/>
    <lineage>
        <taxon>Bacteria</taxon>
        <taxon>Pseudomonadati</taxon>
        <taxon>Bacteroidota</taxon>
        <taxon>Bacteroidia</taxon>
        <taxon>Bacteroidales</taxon>
        <taxon>Bacteroidaceae</taxon>
        <taxon>Bacteroides</taxon>
    </lineage>
</organism>
<proteinExistence type="predicted"/>
<evidence type="ECO:0000313" key="2">
    <source>
        <dbReference type="EMBL" id="RGX05648.1"/>
    </source>
</evidence>
<comment type="caution">
    <text evidence="2">The sequence shown here is derived from an EMBL/GenBank/DDBJ whole genome shotgun (WGS) entry which is preliminary data.</text>
</comment>
<evidence type="ECO:0000313" key="3">
    <source>
        <dbReference type="Proteomes" id="UP000286031"/>
    </source>
</evidence>
<sequence length="104" mass="12208">MTMKEKKKAVSTTANLQHRSGNKDNKSSRIIQQVRSIFLSGRKVTAKEINAETNSNDARRVISTLRNDEGWDIKDVRLDDRRKLYWLEPDKRQMSIDWEGMQNE</sequence>
<evidence type="ECO:0000256" key="1">
    <source>
        <dbReference type="SAM" id="MobiDB-lite"/>
    </source>
</evidence>
<feature type="compositionally biased region" description="Polar residues" evidence="1">
    <location>
        <begin position="10"/>
        <end position="19"/>
    </location>
</feature>
<name>A0A413EFX3_BACOV</name>
<reference evidence="2 3" key="1">
    <citation type="submission" date="2018-08" db="EMBL/GenBank/DDBJ databases">
        <title>A genome reference for cultivated species of the human gut microbiota.</title>
        <authorList>
            <person name="Zou Y."/>
            <person name="Xue W."/>
            <person name="Luo G."/>
        </authorList>
    </citation>
    <scope>NUCLEOTIDE SEQUENCE [LARGE SCALE GENOMIC DNA]</scope>
    <source>
        <strain evidence="2 3">AF04-46</strain>
    </source>
</reference>
<gene>
    <name evidence="2" type="ORF">DWV35_24590</name>
</gene>